<dbReference type="InterPro" id="IPR005119">
    <property type="entry name" value="LysR_subst-bd"/>
</dbReference>
<dbReference type="RefSeq" id="WP_164578934.1">
    <property type="nucleotide sequence ID" value="NZ_CAXURF020000005.1"/>
</dbReference>
<evidence type="ECO:0000259" key="4">
    <source>
        <dbReference type="Pfam" id="PF03466"/>
    </source>
</evidence>
<sequence length="188" mass="20413">MKEAQAAYPTVSIRVAVGPLGGPITSLIEERSSLAIVVGEDFRDRRIVLEAISSVEQVAVVSSEHPLACQPSSKTISLQDMADHLQIMLSDPTPFTEGRTFGVLSPKTSKVTNQDAKHAKILAGLGWGRLPSWQVERDLREGRLVRLLTKALGRNSQVTAEAYLAHRVNGPFGPVALAFRQALKRHVG</sequence>
<dbReference type="PANTHER" id="PTHR30126">
    <property type="entry name" value="HTH-TYPE TRANSCRIPTIONAL REGULATOR"/>
    <property type="match status" value="1"/>
</dbReference>
<evidence type="ECO:0000313" key="6">
    <source>
        <dbReference type="Proteomes" id="UP000471560"/>
    </source>
</evidence>
<proteinExistence type="inferred from homology"/>
<evidence type="ECO:0000256" key="2">
    <source>
        <dbReference type="ARBA" id="ARBA00023015"/>
    </source>
</evidence>
<dbReference type="AlphaFoldDB" id="A0A6P0BE51"/>
<dbReference type="Proteomes" id="UP000471560">
    <property type="component" value="Unassembled WGS sequence"/>
</dbReference>
<dbReference type="EMBL" id="WUEZ01000051">
    <property type="protein sequence ID" value="NEI38267.1"/>
    <property type="molecule type" value="Genomic_DNA"/>
</dbReference>
<keyword evidence="2" id="KW-0805">Transcription regulation</keyword>
<evidence type="ECO:0000256" key="3">
    <source>
        <dbReference type="ARBA" id="ARBA00023163"/>
    </source>
</evidence>
<keyword evidence="3" id="KW-0804">Transcription</keyword>
<organism evidence="5 6">
    <name type="scientific">Rhizobium leguminosarum</name>
    <dbReference type="NCBI Taxonomy" id="384"/>
    <lineage>
        <taxon>Bacteria</taxon>
        <taxon>Pseudomonadati</taxon>
        <taxon>Pseudomonadota</taxon>
        <taxon>Alphaproteobacteria</taxon>
        <taxon>Hyphomicrobiales</taxon>
        <taxon>Rhizobiaceae</taxon>
        <taxon>Rhizobium/Agrobacterium group</taxon>
        <taxon>Rhizobium</taxon>
    </lineage>
</organism>
<dbReference type="Pfam" id="PF03466">
    <property type="entry name" value="LysR_substrate"/>
    <property type="match status" value="1"/>
</dbReference>
<accession>A0A6P0BE51</accession>
<reference evidence="5 6" key="1">
    <citation type="submission" date="2019-12" db="EMBL/GenBank/DDBJ databases">
        <title>Rhizobium genotypes associated with high levels of biological nitrogen fixation by grain legumes in a temperate-maritime cropping system.</title>
        <authorList>
            <person name="Maluk M."/>
            <person name="Francesc Ferrando Molina F."/>
            <person name="Lopez Del Egido L."/>
            <person name="Lafos M."/>
            <person name="Langarica-Fuentes A."/>
            <person name="Gebre Yohannes G."/>
            <person name="Young M.W."/>
            <person name="Martin P."/>
            <person name="Gantlett R."/>
            <person name="Kenicer G."/>
            <person name="Hawes C."/>
            <person name="Begg G.S."/>
            <person name="Quilliam R.S."/>
            <person name="Squire G.R."/>
            <person name="Poole P.S."/>
            <person name="Young P.W."/>
            <person name="Iannetta P.M."/>
            <person name="James E.K."/>
        </authorList>
    </citation>
    <scope>NUCLEOTIDE SEQUENCE [LARGE SCALE GENOMIC DNA]</scope>
    <source>
        <strain evidence="5 6">JHI1096</strain>
    </source>
</reference>
<gene>
    <name evidence="5" type="ORF">GR204_30665</name>
</gene>
<dbReference type="Gene3D" id="3.40.190.290">
    <property type="match status" value="1"/>
</dbReference>
<dbReference type="GO" id="GO:0000976">
    <property type="term" value="F:transcription cis-regulatory region binding"/>
    <property type="evidence" value="ECO:0007669"/>
    <property type="project" value="TreeGrafter"/>
</dbReference>
<comment type="caution">
    <text evidence="5">The sequence shown here is derived from an EMBL/GenBank/DDBJ whole genome shotgun (WGS) entry which is preliminary data.</text>
</comment>
<protein>
    <submittedName>
        <fullName evidence="5">LysR family transcriptional regulator</fullName>
    </submittedName>
</protein>
<comment type="similarity">
    <text evidence="1">Belongs to the LysR transcriptional regulatory family.</text>
</comment>
<dbReference type="GO" id="GO:0006355">
    <property type="term" value="P:regulation of DNA-templated transcription"/>
    <property type="evidence" value="ECO:0007669"/>
    <property type="project" value="TreeGrafter"/>
</dbReference>
<feature type="domain" description="LysR substrate-binding" evidence="4">
    <location>
        <begin position="2"/>
        <end position="186"/>
    </location>
</feature>
<evidence type="ECO:0000256" key="1">
    <source>
        <dbReference type="ARBA" id="ARBA00009437"/>
    </source>
</evidence>
<name>A0A6P0BE51_RHILE</name>
<dbReference type="CDD" id="cd05466">
    <property type="entry name" value="PBP2_LTTR_substrate"/>
    <property type="match status" value="1"/>
</dbReference>
<dbReference type="PANTHER" id="PTHR30126:SF91">
    <property type="entry name" value="LYSR FAMILY TRANSCRIPTIONAL REGULATOR"/>
    <property type="match status" value="1"/>
</dbReference>
<evidence type="ECO:0000313" key="5">
    <source>
        <dbReference type="EMBL" id="NEI38267.1"/>
    </source>
</evidence>
<dbReference type="SUPFAM" id="SSF53850">
    <property type="entry name" value="Periplasmic binding protein-like II"/>
    <property type="match status" value="1"/>
</dbReference>